<accession>A0A6J5ZXW4</accession>
<organism evidence="1">
    <name type="scientific">freshwater metagenome</name>
    <dbReference type="NCBI Taxonomy" id="449393"/>
    <lineage>
        <taxon>unclassified sequences</taxon>
        <taxon>metagenomes</taxon>
        <taxon>ecological metagenomes</taxon>
    </lineage>
</organism>
<evidence type="ECO:0000313" key="1">
    <source>
        <dbReference type="EMBL" id="CAB4346388.1"/>
    </source>
</evidence>
<proteinExistence type="predicted"/>
<sequence>MSLDRFLLGAEGLDLRAQLGFGIGQLLLLAFEFSDLRVERLELSLGDVLALQSFARQLFVPLGERLTGLRVEFDDRLFKLL</sequence>
<gene>
    <name evidence="1" type="ORF">UFOPK3522_01348</name>
</gene>
<dbReference type="AlphaFoldDB" id="A0A6J5ZXW4"/>
<reference evidence="1" key="1">
    <citation type="submission" date="2020-05" db="EMBL/GenBank/DDBJ databases">
        <authorList>
            <person name="Chiriac C."/>
            <person name="Salcher M."/>
            <person name="Ghai R."/>
            <person name="Kavagutti S V."/>
        </authorList>
    </citation>
    <scope>NUCLEOTIDE SEQUENCE</scope>
</reference>
<dbReference type="EMBL" id="CAESAO010000141">
    <property type="protein sequence ID" value="CAB4346388.1"/>
    <property type="molecule type" value="Genomic_DNA"/>
</dbReference>
<name>A0A6J5ZXW4_9ZZZZ</name>
<protein>
    <submittedName>
        <fullName evidence="1">Unannotated protein</fullName>
    </submittedName>
</protein>